<dbReference type="Gene3D" id="3.90.228.10">
    <property type="match status" value="1"/>
</dbReference>
<dbReference type="AlphaFoldDB" id="D3AWK4"/>
<dbReference type="InterPro" id="IPR036420">
    <property type="entry name" value="BRCT_dom_sf"/>
</dbReference>
<dbReference type="GO" id="GO:0003906">
    <property type="term" value="F:DNA-(apurinic or apyrimidinic site) endonuclease activity"/>
    <property type="evidence" value="ECO:0007669"/>
    <property type="project" value="InterPro"/>
</dbReference>
<dbReference type="Gene3D" id="3.40.50.10190">
    <property type="entry name" value="BRCT domain"/>
    <property type="match status" value="1"/>
</dbReference>
<dbReference type="PROSITE" id="PS50172">
    <property type="entry name" value="BRCT"/>
    <property type="match status" value="1"/>
</dbReference>
<protein>
    <submittedName>
        <fullName evidence="4">PARP domain-containing protein</fullName>
    </submittedName>
</protein>
<dbReference type="CDD" id="cd17747">
    <property type="entry name" value="BRCT_PARP1"/>
    <property type="match status" value="1"/>
</dbReference>
<feature type="domain" description="BRCT" evidence="2">
    <location>
        <begin position="552"/>
        <end position="631"/>
    </location>
</feature>
<dbReference type="InterPro" id="IPR037197">
    <property type="entry name" value="WWE_dom_sf"/>
</dbReference>
<dbReference type="GeneID" id="31356012"/>
<dbReference type="InterPro" id="IPR018123">
    <property type="entry name" value="WWE-dom_subgr"/>
</dbReference>
<dbReference type="Pfam" id="PF10283">
    <property type="entry name" value="zf-CCHH"/>
    <property type="match status" value="1"/>
</dbReference>
<dbReference type="PANTHER" id="PTHR21315">
    <property type="entry name" value="APRATAXIN AND PNK-LIKE FACTOR-RELATED"/>
    <property type="match status" value="1"/>
</dbReference>
<comment type="caution">
    <text evidence="4">The sequence shown here is derived from an EMBL/GenBank/DDBJ whole genome shotgun (WGS) entry which is preliminary data.</text>
</comment>
<dbReference type="GO" id="GO:0006302">
    <property type="term" value="P:double-strand break repair"/>
    <property type="evidence" value="ECO:0007669"/>
    <property type="project" value="InterPro"/>
</dbReference>
<dbReference type="InterPro" id="IPR001357">
    <property type="entry name" value="BRCT_dom"/>
</dbReference>
<evidence type="ECO:0000313" key="5">
    <source>
        <dbReference type="Proteomes" id="UP000001396"/>
    </source>
</evidence>
<dbReference type="InterPro" id="IPR004170">
    <property type="entry name" value="WWE_dom"/>
</dbReference>
<dbReference type="InParanoid" id="D3AWK4"/>
<dbReference type="PANTHER" id="PTHR21315:SF3">
    <property type="entry name" value="PARP DOMAIN-CONTAINING PROTEIN"/>
    <property type="match status" value="1"/>
</dbReference>
<name>D3AWK4_HETP5</name>
<dbReference type="RefSeq" id="XP_020438781.1">
    <property type="nucleotide sequence ID" value="XM_020571507.1"/>
</dbReference>
<evidence type="ECO:0000259" key="3">
    <source>
        <dbReference type="PROSITE" id="PS50918"/>
    </source>
</evidence>
<dbReference type="PROSITE" id="PS50918">
    <property type="entry name" value="WWE"/>
    <property type="match status" value="1"/>
</dbReference>
<evidence type="ECO:0000256" key="1">
    <source>
        <dbReference type="SAM" id="MobiDB-lite"/>
    </source>
</evidence>
<evidence type="ECO:0000313" key="4">
    <source>
        <dbReference type="EMBL" id="EFA86677.1"/>
    </source>
</evidence>
<dbReference type="Proteomes" id="UP000001396">
    <property type="component" value="Unassembled WGS sequence"/>
</dbReference>
<dbReference type="EMBL" id="ADBJ01000002">
    <property type="protein sequence ID" value="EFA86677.1"/>
    <property type="molecule type" value="Genomic_DNA"/>
</dbReference>
<feature type="compositionally biased region" description="Low complexity" evidence="1">
    <location>
        <begin position="15"/>
        <end position="57"/>
    </location>
</feature>
<dbReference type="InterPro" id="IPR012317">
    <property type="entry name" value="Poly(ADP-ribose)pol_cat_dom"/>
</dbReference>
<dbReference type="SMART" id="SM00678">
    <property type="entry name" value="WWE"/>
    <property type="match status" value="1"/>
</dbReference>
<sequence>MPPKRKALTMDDDAAAATPVASTPTPTATKPAAVTSSTSTTSSTTSSSSSSSVNVPNKKNKSDNTDNISTTNSTSTLDGTYISWTWKESETVWNEFTPADCSAIESLYVKDPKSTVEIKVNDSIFIKFAELTYHKGDNKQTAVRRAEAVAVWSWEKARGEFYAFDSETSKKIDAAHKKGQSKVSIDTERFINLSTFEQVRFDDESKTRRVARSFNEITTLLSPTWYQADNDTWVMLSDSSEIEKKYQYYLKNGKSTTVTTADGDKILFTKMTKEKAGSGAGSNAVFVKVKRDNGPAAALKKSYSQLSEEEKKLLISSLLAGDKSLTAAATPTPTKAKSSSNALFLPGEEDIIAGDKSMKYVLKPVRHFDNSIADLHFRTAESQFYRLLESSATSYKVSKVEYIKQEFLKLGYTECSPVFGFHGTSAKNIIPICANNFSVPGTNGVDHATDSGWYGKGIYFSEYPEYSIGYISDCSKLLLCKVLLGKSYKCSGLITGQPCKTGYTSHLSPDEKELVIFSPDQILPCYIVHYADDEDNSYKNSTTDYWSAESHKPTSNLSGVKVCLSGTLAATHISLHNLVTKHGGTYSSSVVYGVTHVISTKADFTTKSGKVSAAEGSNIPVVSEKWLYQSILHGLKDLNDYSFAMKQTTKQEIKAVPLLDDGSSTIASSGATLDATPSKPPCKYGAGCYRKNAQHFKDFSHPFILD</sequence>
<feature type="region of interest" description="Disordered" evidence="1">
    <location>
        <begin position="1"/>
        <end position="72"/>
    </location>
</feature>
<dbReference type="InterPro" id="IPR039253">
    <property type="entry name" value="APLF"/>
</dbReference>
<dbReference type="GO" id="GO:0003950">
    <property type="term" value="F:NAD+ poly-ADP-ribosyltransferase activity"/>
    <property type="evidence" value="ECO:0007669"/>
    <property type="project" value="InterPro"/>
</dbReference>
<keyword evidence="5" id="KW-1185">Reference proteome</keyword>
<dbReference type="SMART" id="SM00292">
    <property type="entry name" value="BRCT"/>
    <property type="match status" value="1"/>
</dbReference>
<evidence type="ECO:0000259" key="2">
    <source>
        <dbReference type="PROSITE" id="PS50172"/>
    </source>
</evidence>
<dbReference type="GO" id="GO:0008270">
    <property type="term" value="F:zinc ion binding"/>
    <property type="evidence" value="ECO:0007669"/>
    <property type="project" value="InterPro"/>
</dbReference>
<dbReference type="InterPro" id="IPR019406">
    <property type="entry name" value="APLF_PBZ"/>
</dbReference>
<dbReference type="OMA" id="WYGKGIY"/>
<dbReference type="Pfam" id="PF00533">
    <property type="entry name" value="BRCT"/>
    <property type="match status" value="1"/>
</dbReference>
<gene>
    <name evidence="4" type="ORF">PPL_00479</name>
</gene>
<dbReference type="GO" id="GO:0008408">
    <property type="term" value="F:3'-5' exonuclease activity"/>
    <property type="evidence" value="ECO:0007669"/>
    <property type="project" value="InterPro"/>
</dbReference>
<dbReference type="Pfam" id="PF00644">
    <property type="entry name" value="PARP"/>
    <property type="match status" value="1"/>
</dbReference>
<organism evidence="4 5">
    <name type="scientific">Heterostelium pallidum (strain ATCC 26659 / Pp 5 / PN500)</name>
    <name type="common">Cellular slime mold</name>
    <name type="synonym">Polysphondylium pallidum</name>
    <dbReference type="NCBI Taxonomy" id="670386"/>
    <lineage>
        <taxon>Eukaryota</taxon>
        <taxon>Amoebozoa</taxon>
        <taxon>Evosea</taxon>
        <taxon>Eumycetozoa</taxon>
        <taxon>Dictyostelia</taxon>
        <taxon>Acytosteliales</taxon>
        <taxon>Acytosteliaceae</taxon>
        <taxon>Heterostelium</taxon>
    </lineage>
</organism>
<accession>D3AWK4</accession>
<dbReference type="Pfam" id="PF02825">
    <property type="entry name" value="WWE"/>
    <property type="match status" value="2"/>
</dbReference>
<dbReference type="SUPFAM" id="SSF117839">
    <property type="entry name" value="WWE domain"/>
    <property type="match status" value="2"/>
</dbReference>
<proteinExistence type="predicted"/>
<feature type="domain" description="WWE" evidence="3">
    <location>
        <begin position="138"/>
        <end position="212"/>
    </location>
</feature>
<dbReference type="SUPFAM" id="SSF52113">
    <property type="entry name" value="BRCT domain"/>
    <property type="match status" value="1"/>
</dbReference>
<dbReference type="Gene3D" id="3.30.720.50">
    <property type="match status" value="2"/>
</dbReference>
<reference evidence="4 5" key="1">
    <citation type="journal article" date="2011" name="Genome Res.">
        <title>Phylogeny-wide analysis of social amoeba genomes highlights ancient origins for complex intercellular communication.</title>
        <authorList>
            <person name="Heidel A.J."/>
            <person name="Lawal H.M."/>
            <person name="Felder M."/>
            <person name="Schilde C."/>
            <person name="Helps N.R."/>
            <person name="Tunggal B."/>
            <person name="Rivero F."/>
            <person name="John U."/>
            <person name="Schleicher M."/>
            <person name="Eichinger L."/>
            <person name="Platzer M."/>
            <person name="Noegel A.A."/>
            <person name="Schaap P."/>
            <person name="Gloeckner G."/>
        </authorList>
    </citation>
    <scope>NUCLEOTIDE SEQUENCE [LARGE SCALE GENOMIC DNA]</scope>
    <source>
        <strain evidence="5">ATCC 26659 / Pp 5 / PN500</strain>
    </source>
</reference>
<dbReference type="SUPFAM" id="SSF56399">
    <property type="entry name" value="ADP-ribosylation"/>
    <property type="match status" value="1"/>
</dbReference>